<evidence type="ECO:0000256" key="1">
    <source>
        <dbReference type="SAM" id="Phobius"/>
    </source>
</evidence>
<keyword evidence="1" id="KW-0812">Transmembrane</keyword>
<dbReference type="Proteomes" id="UP000028547">
    <property type="component" value="Unassembled WGS sequence"/>
</dbReference>
<evidence type="ECO:0008006" key="4">
    <source>
        <dbReference type="Google" id="ProtNLM"/>
    </source>
</evidence>
<accession>A0A084SLM2</accession>
<keyword evidence="1" id="KW-0472">Membrane</keyword>
<dbReference type="EMBL" id="JPMI01000247">
    <property type="protein sequence ID" value="KFA89357.1"/>
    <property type="molecule type" value="Genomic_DNA"/>
</dbReference>
<keyword evidence="1" id="KW-1133">Transmembrane helix</keyword>
<gene>
    <name evidence="2" type="ORF">Q664_35285</name>
</gene>
<dbReference type="RefSeq" id="WP_043405448.1">
    <property type="nucleotide sequence ID" value="NZ_JPMI01000247.1"/>
</dbReference>
<sequence>MIHPRTRAPRGNALLLTVIAISVLMVLVGGAIQFTNRNREATAEKLRGDRVNVCAEAARRHLLSRLSLFQATGTLEILDTKLIDDPDPEARSRLMTGHYDSEAIATVTTVDAVTMGAAAGQAVELANNMPRSTILGGQYYRVVVKCEESSGNPAAKGRQSEVEFLFRYGL</sequence>
<proteinExistence type="predicted"/>
<evidence type="ECO:0000313" key="2">
    <source>
        <dbReference type="EMBL" id="KFA89357.1"/>
    </source>
</evidence>
<reference evidence="2 3" key="1">
    <citation type="submission" date="2014-07" db="EMBL/GenBank/DDBJ databases">
        <title>Draft Genome Sequence of Gephyronic Acid Producer, Cystobacter violaceus Strain Cb vi76.</title>
        <authorList>
            <person name="Stevens D.C."/>
            <person name="Young J."/>
            <person name="Carmichael R."/>
            <person name="Tan J."/>
            <person name="Taylor R.E."/>
        </authorList>
    </citation>
    <scope>NUCLEOTIDE SEQUENCE [LARGE SCALE GENOMIC DNA]</scope>
    <source>
        <strain evidence="2 3">Cb vi76</strain>
    </source>
</reference>
<name>A0A084SLM2_9BACT</name>
<comment type="caution">
    <text evidence="2">The sequence shown here is derived from an EMBL/GenBank/DDBJ whole genome shotgun (WGS) entry which is preliminary data.</text>
</comment>
<dbReference type="AlphaFoldDB" id="A0A084SLM2"/>
<organism evidence="2 3">
    <name type="scientific">Archangium violaceum Cb vi76</name>
    <dbReference type="NCBI Taxonomy" id="1406225"/>
    <lineage>
        <taxon>Bacteria</taxon>
        <taxon>Pseudomonadati</taxon>
        <taxon>Myxococcota</taxon>
        <taxon>Myxococcia</taxon>
        <taxon>Myxococcales</taxon>
        <taxon>Cystobacterineae</taxon>
        <taxon>Archangiaceae</taxon>
        <taxon>Archangium</taxon>
    </lineage>
</organism>
<protein>
    <recommendedName>
        <fullName evidence="4">Type 4 fimbrial biogenesis protein PilX N-terminal domain-containing protein</fullName>
    </recommendedName>
</protein>
<feature type="transmembrane region" description="Helical" evidence="1">
    <location>
        <begin position="12"/>
        <end position="32"/>
    </location>
</feature>
<evidence type="ECO:0000313" key="3">
    <source>
        <dbReference type="Proteomes" id="UP000028547"/>
    </source>
</evidence>